<evidence type="ECO:0000259" key="7">
    <source>
        <dbReference type="Pfam" id="PF14322"/>
    </source>
</evidence>
<evidence type="ECO:0000313" key="9">
    <source>
        <dbReference type="Proteomes" id="UP000061809"/>
    </source>
</evidence>
<name>A0A0P0GMB2_9BACE</name>
<reference evidence="8 9" key="1">
    <citation type="journal article" date="2015" name="Science">
        <title>Genetic determinants of in vivo fitness and diet responsiveness in multiple human gut Bacteroides.</title>
        <authorList>
            <person name="Wu M."/>
            <person name="McNulty N.P."/>
            <person name="Rodionov D.A."/>
            <person name="Khoroshkin M.S."/>
            <person name="Griffin N.W."/>
            <person name="Cheng J."/>
            <person name="Latreille P."/>
            <person name="Kerstetter R.A."/>
            <person name="Terrapon N."/>
            <person name="Henrissat B."/>
            <person name="Osterman A.L."/>
            <person name="Gordon J.I."/>
        </authorList>
    </citation>
    <scope>NUCLEOTIDE SEQUENCE [LARGE SCALE GENOMIC DNA]</scope>
    <source>
        <strain evidence="8 9">WH2</strain>
    </source>
</reference>
<keyword evidence="4" id="KW-0472">Membrane</keyword>
<dbReference type="Pfam" id="PF14322">
    <property type="entry name" value="SusD-like_3"/>
    <property type="match status" value="1"/>
</dbReference>
<evidence type="ECO:0000256" key="2">
    <source>
        <dbReference type="ARBA" id="ARBA00006275"/>
    </source>
</evidence>
<proteinExistence type="inferred from homology"/>
<organism evidence="8 9">
    <name type="scientific">Bacteroides cellulosilyticus</name>
    <dbReference type="NCBI Taxonomy" id="246787"/>
    <lineage>
        <taxon>Bacteria</taxon>
        <taxon>Pseudomonadati</taxon>
        <taxon>Bacteroidota</taxon>
        <taxon>Bacteroidia</taxon>
        <taxon>Bacteroidales</taxon>
        <taxon>Bacteroidaceae</taxon>
        <taxon>Bacteroides</taxon>
    </lineage>
</organism>
<dbReference type="EMBL" id="CP012801">
    <property type="protein sequence ID" value="ALJ61028.1"/>
    <property type="molecule type" value="Genomic_DNA"/>
</dbReference>
<dbReference type="RefSeq" id="WP_026367594.1">
    <property type="nucleotide sequence ID" value="NZ_CP012801.1"/>
</dbReference>
<accession>A0A0P0GMB2</accession>
<sequence>MKRIYKITQVALFGAFIVGCTDLDTAPLSSTITADQKEDVVAADPSKIEASVTAITANFTQYAKIYTEDDNVHSDIGYPTIMLATDSRTTDFVADITGYNWYSNSANYSDCLSTSTATIEFWGTLYNQIYTANAVIGTVDNETSDPTLQFYLAQALAIRAFDYFTLVQLYQFNYKGHEDAPGVPIITSENAEEVAANGCARSTVKETYEFILGDLNKAIELLANTKKTRSDKRYVSLDVAYGIRARVHLTMHNYADALKDAEAALASTSSVPYSSAAVSKPTFIDIEDASWMWGILITDKDRVSTTGICNFPSHMGSLNYGYASVGGWRRISPKLYNQIPESDVRKGWFLDDTGVSVNLPAAAQAYITKKGAPVYTQVKYGPMNDEWGSNNNATDVILMRVEEMYLIKAEAQAMNNDVSGGVNTLNSFVNTYRDPSYKCTATTGEAVQEAVWHQRRIEFWGEGLAYFDIMRLNKGVNRLGCGFPKTAVFNIAAGDPVQIYSIPNKEVQYNPLLENNPLVSAPTPIPDEE</sequence>
<gene>
    <name evidence="8" type="ORF">BcellWH2_03806</name>
</gene>
<feature type="domain" description="SusD-like N-terminal" evidence="7">
    <location>
        <begin position="84"/>
        <end position="249"/>
    </location>
</feature>
<dbReference type="InterPro" id="IPR033985">
    <property type="entry name" value="SusD-like_N"/>
</dbReference>
<dbReference type="AlphaFoldDB" id="A0A0P0GMB2"/>
<dbReference type="InterPro" id="IPR011990">
    <property type="entry name" value="TPR-like_helical_dom_sf"/>
</dbReference>
<dbReference type="Proteomes" id="UP000061809">
    <property type="component" value="Chromosome"/>
</dbReference>
<protein>
    <submittedName>
        <fullName evidence="8">SusD family protein</fullName>
    </submittedName>
</protein>
<comment type="similarity">
    <text evidence="2">Belongs to the SusD family.</text>
</comment>
<evidence type="ECO:0000313" key="8">
    <source>
        <dbReference type="EMBL" id="ALJ61028.1"/>
    </source>
</evidence>
<dbReference type="Gene3D" id="1.25.40.390">
    <property type="match status" value="1"/>
</dbReference>
<keyword evidence="3" id="KW-0732">Signal</keyword>
<dbReference type="PROSITE" id="PS51257">
    <property type="entry name" value="PROKAR_LIPOPROTEIN"/>
    <property type="match status" value="1"/>
</dbReference>
<evidence type="ECO:0000259" key="6">
    <source>
        <dbReference type="Pfam" id="PF07980"/>
    </source>
</evidence>
<dbReference type="Pfam" id="PF07980">
    <property type="entry name" value="SusD_RagB"/>
    <property type="match status" value="1"/>
</dbReference>
<evidence type="ECO:0000256" key="5">
    <source>
        <dbReference type="ARBA" id="ARBA00023237"/>
    </source>
</evidence>
<comment type="subcellular location">
    <subcellularLocation>
        <location evidence="1">Cell outer membrane</location>
    </subcellularLocation>
</comment>
<dbReference type="GO" id="GO:0009279">
    <property type="term" value="C:cell outer membrane"/>
    <property type="evidence" value="ECO:0007669"/>
    <property type="project" value="UniProtKB-SubCell"/>
</dbReference>
<feature type="domain" description="RagB/SusD" evidence="6">
    <location>
        <begin position="379"/>
        <end position="517"/>
    </location>
</feature>
<dbReference type="SUPFAM" id="SSF48452">
    <property type="entry name" value="TPR-like"/>
    <property type="match status" value="1"/>
</dbReference>
<keyword evidence="5" id="KW-0998">Cell outer membrane</keyword>
<evidence type="ECO:0000256" key="1">
    <source>
        <dbReference type="ARBA" id="ARBA00004442"/>
    </source>
</evidence>
<evidence type="ECO:0000256" key="4">
    <source>
        <dbReference type="ARBA" id="ARBA00023136"/>
    </source>
</evidence>
<dbReference type="KEGG" id="bcel:BcellWH2_03806"/>
<evidence type="ECO:0000256" key="3">
    <source>
        <dbReference type="ARBA" id="ARBA00022729"/>
    </source>
</evidence>
<dbReference type="PATRIC" id="fig|246787.4.peg.3941"/>
<dbReference type="InterPro" id="IPR012944">
    <property type="entry name" value="SusD_RagB_dom"/>
</dbReference>